<dbReference type="PANTHER" id="PTHR43022">
    <property type="entry name" value="PROTEIN SMF"/>
    <property type="match status" value="1"/>
</dbReference>
<dbReference type="AlphaFoldDB" id="A0AAW2H6U4"/>
<comment type="caution">
    <text evidence="3">The sequence shown here is derived from an EMBL/GenBank/DDBJ whole genome shotgun (WGS) entry which is preliminary data.</text>
</comment>
<dbReference type="Pfam" id="PF02481">
    <property type="entry name" value="DNA_processg_A"/>
    <property type="match status" value="1"/>
</dbReference>
<evidence type="ECO:0000313" key="3">
    <source>
        <dbReference type="EMBL" id="KAL0264054.1"/>
    </source>
</evidence>
<dbReference type="SUPFAM" id="SSF48452">
    <property type="entry name" value="TPR-like"/>
    <property type="match status" value="1"/>
</dbReference>
<gene>
    <name evidence="3" type="ORF">PYX00_010919</name>
</gene>
<accession>A0AAW2H6U4</accession>
<proteinExistence type="inferred from homology"/>
<dbReference type="Gene3D" id="1.25.40.10">
    <property type="entry name" value="Tetratricopeptide repeat domain"/>
    <property type="match status" value="1"/>
</dbReference>
<dbReference type="InterPro" id="IPR003488">
    <property type="entry name" value="DprA"/>
</dbReference>
<dbReference type="EMBL" id="JARGDH010000029">
    <property type="protein sequence ID" value="KAL0264054.1"/>
    <property type="molecule type" value="Genomic_DNA"/>
</dbReference>
<dbReference type="InterPro" id="IPR057666">
    <property type="entry name" value="DrpA_SLOG"/>
</dbReference>
<feature type="domain" description="Smf/DprA SLOG" evidence="2">
    <location>
        <begin position="111"/>
        <end position="282"/>
    </location>
</feature>
<dbReference type="Gene3D" id="3.40.50.450">
    <property type="match status" value="1"/>
</dbReference>
<reference evidence="3" key="1">
    <citation type="journal article" date="2024" name="Gigascience">
        <title>Chromosome-level genome of the poultry shaft louse Menopon gallinae provides insight into the host-switching and adaptive evolution of parasitic lice.</title>
        <authorList>
            <person name="Xu Y."/>
            <person name="Ma L."/>
            <person name="Liu S."/>
            <person name="Liang Y."/>
            <person name="Liu Q."/>
            <person name="He Z."/>
            <person name="Tian L."/>
            <person name="Duan Y."/>
            <person name="Cai W."/>
            <person name="Li H."/>
            <person name="Song F."/>
        </authorList>
    </citation>
    <scope>NUCLEOTIDE SEQUENCE</scope>
    <source>
        <strain evidence="3">Cailab_2023a</strain>
    </source>
</reference>
<dbReference type="SUPFAM" id="SSF102405">
    <property type="entry name" value="MCP/YpsA-like"/>
    <property type="match status" value="1"/>
</dbReference>
<organism evidence="3">
    <name type="scientific">Menopon gallinae</name>
    <name type="common">poultry shaft louse</name>
    <dbReference type="NCBI Taxonomy" id="328185"/>
    <lineage>
        <taxon>Eukaryota</taxon>
        <taxon>Metazoa</taxon>
        <taxon>Ecdysozoa</taxon>
        <taxon>Arthropoda</taxon>
        <taxon>Hexapoda</taxon>
        <taxon>Insecta</taxon>
        <taxon>Pterygota</taxon>
        <taxon>Neoptera</taxon>
        <taxon>Paraneoptera</taxon>
        <taxon>Psocodea</taxon>
        <taxon>Troctomorpha</taxon>
        <taxon>Phthiraptera</taxon>
        <taxon>Amblycera</taxon>
        <taxon>Menoponidae</taxon>
        <taxon>Menopon</taxon>
    </lineage>
</organism>
<name>A0AAW2H6U4_9NEOP</name>
<dbReference type="InterPro" id="IPR011990">
    <property type="entry name" value="TPR-like_helical_dom_sf"/>
</dbReference>
<evidence type="ECO:0000259" key="2">
    <source>
        <dbReference type="Pfam" id="PF02481"/>
    </source>
</evidence>
<sequence>MYGEAYLAFSEARLISPTNALLAYYQALAAANMQKNLPKGSEDKIRYRMLAEDAYAIALRLKPDFKEALYGSAIFYAYELGQLDKALSFINRLVTINAKDERAWLLKAQIHSSLAVVGARKACMEAIKRTRELGRELAKTNVCVVSGLAYGVDTAIHEGLTEEGGQSFSVLATPLDNIYPKSNRSLAGAILYHGGGLLSETAPLESVGKYTFVKRNRIISGLSLATLVMAAEKKSGALLTAQFAVDEGREVFIWNDEHAGEGALTFLEQGAQTFISLHDLSSVLRINFREPTLALATNRLVGFKEKEIGKRAIEDSLVEDLLKELNS</sequence>
<dbReference type="PANTHER" id="PTHR43022:SF1">
    <property type="entry name" value="PROTEIN SMF"/>
    <property type="match status" value="1"/>
</dbReference>
<protein>
    <recommendedName>
        <fullName evidence="2">Smf/DprA SLOG domain-containing protein</fullName>
    </recommendedName>
</protein>
<comment type="similarity">
    <text evidence="1">Belongs to the DprA/Smf family.</text>
</comment>
<evidence type="ECO:0000256" key="1">
    <source>
        <dbReference type="ARBA" id="ARBA00006525"/>
    </source>
</evidence>